<evidence type="ECO:0000313" key="4">
    <source>
        <dbReference type="Proteomes" id="UP000249453"/>
    </source>
</evidence>
<dbReference type="SUPFAM" id="SSF103515">
    <property type="entry name" value="Autotransporter"/>
    <property type="match status" value="1"/>
</dbReference>
<dbReference type="EMBL" id="QLMK01000012">
    <property type="protein sequence ID" value="RAK26812.1"/>
    <property type="molecule type" value="Genomic_DNA"/>
</dbReference>
<dbReference type="InterPro" id="IPR006315">
    <property type="entry name" value="OM_autotransptr_brl_dom"/>
</dbReference>
<dbReference type="InterPro" id="IPR012332">
    <property type="entry name" value="Autotransporter_pectin_lyase_C"/>
</dbReference>
<dbReference type="NCBIfam" id="TIGR01414">
    <property type="entry name" value="autotrans_barl"/>
    <property type="match status" value="1"/>
</dbReference>
<reference evidence="3 4" key="1">
    <citation type="submission" date="2018-06" db="EMBL/GenBank/DDBJ databases">
        <title>Genomic Encyclopedia of Type Strains, Phase IV (KMG-IV): sequencing the most valuable type-strain genomes for metagenomic binning, comparative biology and taxonomic classification.</title>
        <authorList>
            <person name="Goeker M."/>
        </authorList>
    </citation>
    <scope>NUCLEOTIDE SEQUENCE [LARGE SCALE GENOMIC DNA]</scope>
    <source>
        <strain evidence="3 4">DSM 26720</strain>
    </source>
</reference>
<feature type="chain" id="PRO_5017048886" evidence="1">
    <location>
        <begin position="19"/>
        <end position="1006"/>
    </location>
</feature>
<feature type="domain" description="Autotransporter" evidence="2">
    <location>
        <begin position="724"/>
        <end position="1006"/>
    </location>
</feature>
<dbReference type="GO" id="GO:0019867">
    <property type="term" value="C:outer membrane"/>
    <property type="evidence" value="ECO:0007669"/>
    <property type="project" value="InterPro"/>
</dbReference>
<proteinExistence type="predicted"/>
<feature type="signal peptide" evidence="1">
    <location>
        <begin position="1"/>
        <end position="18"/>
    </location>
</feature>
<dbReference type="Pfam" id="PF03797">
    <property type="entry name" value="Autotransporter"/>
    <property type="match status" value="1"/>
</dbReference>
<dbReference type="Proteomes" id="UP000249453">
    <property type="component" value="Unassembled WGS sequence"/>
</dbReference>
<dbReference type="PROSITE" id="PS51208">
    <property type="entry name" value="AUTOTRANSPORTER"/>
    <property type="match status" value="1"/>
</dbReference>
<name>A0A364JT83_9HYPH</name>
<dbReference type="SMART" id="SM00869">
    <property type="entry name" value="Autotransporter"/>
    <property type="match status" value="1"/>
</dbReference>
<protein>
    <submittedName>
        <fullName evidence="3">Outer membrane autotransporter protein</fullName>
    </submittedName>
</protein>
<dbReference type="InterPro" id="IPR051551">
    <property type="entry name" value="Autotransporter_adhesion"/>
</dbReference>
<evidence type="ECO:0000313" key="3">
    <source>
        <dbReference type="EMBL" id="RAK26812.1"/>
    </source>
</evidence>
<dbReference type="Gene3D" id="2.40.128.130">
    <property type="entry name" value="Autotransporter beta-domain"/>
    <property type="match status" value="1"/>
</dbReference>
<dbReference type="InterPro" id="IPR036709">
    <property type="entry name" value="Autotransporte_beta_dom_sf"/>
</dbReference>
<dbReference type="InterPro" id="IPR005546">
    <property type="entry name" value="Autotransporte_beta"/>
</dbReference>
<dbReference type="AlphaFoldDB" id="A0A364JT83"/>
<dbReference type="PANTHER" id="PTHR35037">
    <property type="entry name" value="C-TERMINAL REGION OF AIDA-LIKE PROTEIN"/>
    <property type="match status" value="1"/>
</dbReference>
<organism evidence="3 4">
    <name type="scientific">Falsochrobactrum ovis</name>
    <dbReference type="NCBI Taxonomy" id="1293442"/>
    <lineage>
        <taxon>Bacteria</taxon>
        <taxon>Pseudomonadati</taxon>
        <taxon>Pseudomonadota</taxon>
        <taxon>Alphaproteobacteria</taxon>
        <taxon>Hyphomicrobiales</taxon>
        <taxon>Brucellaceae</taxon>
        <taxon>Falsochrobactrum</taxon>
    </lineage>
</organism>
<keyword evidence="1" id="KW-0732">Signal</keyword>
<evidence type="ECO:0000256" key="1">
    <source>
        <dbReference type="SAM" id="SignalP"/>
    </source>
</evidence>
<dbReference type="PANTHER" id="PTHR35037:SF3">
    <property type="entry name" value="C-TERMINAL REGION OF AIDA-LIKE PROTEIN"/>
    <property type="match status" value="1"/>
</dbReference>
<gene>
    <name evidence="3" type="ORF">C7374_11233</name>
</gene>
<keyword evidence="4" id="KW-1185">Reference proteome</keyword>
<sequence length="1006" mass="104870">MLTSVCGLVLLPTVPAFSQMANNGQVTVVGDNQAGLSWTASPGAELVNTENGIIDVYGDKSTGIRVFGPGVEGAEVSVENHGTIETFLGEAGSSHKHGIIVGGDPNAGDGGIGVSTDVTIIHSGNITTHSESSRGIYVLRAQGNFIEPGPLGTVYIDASQGTISTLSTGGGDNTSDGIYVGAGNADVAVIAGDIDVHGSGTGVAVTTDLSSEVSTVEGTAIRTFAGSAHGIQNFSSGDSTVSVMGDIFTSGTGAAGVNASAGWFFEPDGKSSVTVGENSRIEVSGASSVGVQSASFGVGEIDVSGEIVASGNDGIGIDVGGSTYSVTIANTGLVNGGWGESGVAINAFGTGGEITNNGGLTSLSDRLVTSIPPSDFGDPDAQFGNMTLNNTGEMTGYVTLGALGGNQFFNDNLFVIRNFSDTDGDGNRDLRGVAINDMGGSDSHFVNGSNGMITLGVSDAEDFDATSYYVAATGIDNSPLSPNIYDFSRPGLLQGQFINTESFLNRGLIDLTGAEIGNTLVITSSDDASTIGTGTFIADGGVLRLGAILNDGDGGEGSIADMLIADRVELGSAATTIEVAIRDQASEALTVANGIQLVQVRDKDYSAEDAFILGGENSYEHNGAQAIGDGAYAYKLYHNGLGTDAADGNWYLRSQLQDDDPTDPLYTGGVPVYEAYPQLLLGLNGLPTLQQRVGNRYWNNAGNKVLIQGADAIVPFAPAEEAGVLIEENAIWGRIEGSHTKITSKTSTSATDYDYNTFKLQAGIDGLLHENDDGKLIGGVTVHYAHGKADIYSVHGNGDIKTDGYGFGGTLTWYGENGFYVDNQAQVTWYDSDLYSSTVQSSLVNGNSGFGYALSIETGKRITMDDHWSLTPQAQLVYSNVRFDSFTDQFNGHVSREKAASLQGRLGISADYQNSWLNDQGMMNRSYAYGIANLYNEFLDGTKVDVSGVTLANERERLWAGIGIGGSYNWDDDKYSIYGEGSINTSIKNFGDSYSYKGTLGIRVKW</sequence>
<evidence type="ECO:0000259" key="2">
    <source>
        <dbReference type="PROSITE" id="PS51208"/>
    </source>
</evidence>
<dbReference type="Gene3D" id="2.160.20.20">
    <property type="match status" value="1"/>
</dbReference>
<accession>A0A364JT83</accession>
<comment type="caution">
    <text evidence="3">The sequence shown here is derived from an EMBL/GenBank/DDBJ whole genome shotgun (WGS) entry which is preliminary data.</text>
</comment>